<gene>
    <name evidence="2" type="ORF">GCM10023230_00650</name>
</gene>
<evidence type="ECO:0000313" key="3">
    <source>
        <dbReference type="Proteomes" id="UP001500141"/>
    </source>
</evidence>
<feature type="chain" id="PRO_5045983904" evidence="1">
    <location>
        <begin position="22"/>
        <end position="227"/>
    </location>
</feature>
<dbReference type="RefSeq" id="WP_264542896.1">
    <property type="nucleotide sequence ID" value="NZ_BAABIP010000003.1"/>
</dbReference>
<organism evidence="2 3">
    <name type="scientific">Flavobacterium hankyongi</name>
    <dbReference type="NCBI Taxonomy" id="1176532"/>
    <lineage>
        <taxon>Bacteria</taxon>
        <taxon>Pseudomonadati</taxon>
        <taxon>Bacteroidota</taxon>
        <taxon>Flavobacteriia</taxon>
        <taxon>Flavobacteriales</taxon>
        <taxon>Flavobacteriaceae</taxon>
        <taxon>Flavobacterium</taxon>
    </lineage>
</organism>
<keyword evidence="1" id="KW-0732">Signal</keyword>
<reference evidence="3" key="1">
    <citation type="journal article" date="2019" name="Int. J. Syst. Evol. Microbiol.">
        <title>The Global Catalogue of Microorganisms (GCM) 10K type strain sequencing project: providing services to taxonomists for standard genome sequencing and annotation.</title>
        <authorList>
            <consortium name="The Broad Institute Genomics Platform"/>
            <consortium name="The Broad Institute Genome Sequencing Center for Infectious Disease"/>
            <person name="Wu L."/>
            <person name="Ma J."/>
        </authorList>
    </citation>
    <scope>NUCLEOTIDE SEQUENCE [LARGE SCALE GENOMIC DNA]</scope>
    <source>
        <strain evidence="3">JCM 18198</strain>
    </source>
</reference>
<protein>
    <submittedName>
        <fullName evidence="2">DUF4294 domain-containing protein</fullName>
    </submittedName>
</protein>
<dbReference type="InterPro" id="IPR025636">
    <property type="entry name" value="DUF4294"/>
</dbReference>
<feature type="signal peptide" evidence="1">
    <location>
        <begin position="1"/>
        <end position="21"/>
    </location>
</feature>
<accession>A0ABP8ZI04</accession>
<proteinExistence type="predicted"/>
<dbReference type="Pfam" id="PF14127">
    <property type="entry name" value="DUF4294"/>
    <property type="match status" value="1"/>
</dbReference>
<dbReference type="Proteomes" id="UP001500141">
    <property type="component" value="Unassembled WGS sequence"/>
</dbReference>
<comment type="caution">
    <text evidence="2">The sequence shown here is derived from an EMBL/GenBank/DDBJ whole genome shotgun (WGS) entry which is preliminary data.</text>
</comment>
<evidence type="ECO:0000256" key="1">
    <source>
        <dbReference type="SAM" id="SignalP"/>
    </source>
</evidence>
<keyword evidence="3" id="KW-1185">Reference proteome</keyword>
<sequence length="227" mass="26388">MKSIKLIVGLLLFGLATNAQIKKDTTAVTQADLDNDTVTHVSYTLEEIYVSNRDYFKSAEERKKFLILQRRVHKTYPYAKIAADRLVALNEGMKALKSERDKKKYFKLVENYLTNEFEDQLKKLSRKDGQILVKLIHRQTGSTTFDLIKELKSGWKAFWSNNTAKLFDINLKTQYDPYNVSEDFIIEGILFRGFSDGKLPKQGSKVEMNYSELAKLWRERIKASKQQ</sequence>
<dbReference type="EMBL" id="BAABIP010000003">
    <property type="protein sequence ID" value="GAA4756885.1"/>
    <property type="molecule type" value="Genomic_DNA"/>
</dbReference>
<evidence type="ECO:0000313" key="2">
    <source>
        <dbReference type="EMBL" id="GAA4756885.1"/>
    </source>
</evidence>
<name>A0ABP8ZI04_9FLAO</name>